<protein>
    <submittedName>
        <fullName evidence="1">Uncharacterized protein</fullName>
    </submittedName>
</protein>
<organism evidence="1 2">
    <name type="scientific">Haloferax sp. Atlit-48N</name>
    <dbReference type="NCBI Taxonomy" id="2077198"/>
    <lineage>
        <taxon>Archaea</taxon>
        <taxon>Methanobacteriati</taxon>
        <taxon>Methanobacteriota</taxon>
        <taxon>Stenosarchaea group</taxon>
        <taxon>Halobacteria</taxon>
        <taxon>Halobacteriales</taxon>
        <taxon>Haloferacaceae</taxon>
        <taxon>Haloferax</taxon>
    </lineage>
</organism>
<sequence length="64" mass="6786">MTTKLKLSRARNKARDTPDEASNNCPTCATPIEGISASGPLNRTVVPCGCTLPNVRASDIARED</sequence>
<evidence type="ECO:0000313" key="2">
    <source>
        <dbReference type="Proteomes" id="UP000257089"/>
    </source>
</evidence>
<proteinExistence type="predicted"/>
<dbReference type="Proteomes" id="UP000257089">
    <property type="component" value="Chromosome"/>
</dbReference>
<evidence type="ECO:0000313" key="1">
    <source>
        <dbReference type="EMBL" id="XRJ20017.1"/>
    </source>
</evidence>
<dbReference type="EMBL" id="CP137689">
    <property type="protein sequence ID" value="XRJ20017.1"/>
    <property type="molecule type" value="Genomic_DNA"/>
</dbReference>
<name>A0ACD5I097_9EURY</name>
<accession>A0ACD5I097</accession>
<gene>
    <name evidence="1" type="ORF">DEQ67_001430</name>
</gene>
<reference evidence="1" key="1">
    <citation type="submission" date="2023-10" db="EMBL/GenBank/DDBJ databases">
        <title>A new archaeal virus that suppresses the transcription of host immunity genes.</title>
        <authorList>
            <person name="Turgeman-Grott I."/>
            <person name="Golan N."/>
            <person name="Neri U."/>
            <person name="Naki D."/>
            <person name="Altman N."/>
            <person name="Eizenshtein K."/>
            <person name="Choudhary D."/>
            <person name="Levi R."/>
            <person name="Himani H."/>
            <person name="Reshef L."/>
            <person name="Papke T.R."/>
            <person name="Gophna U."/>
        </authorList>
    </citation>
    <scope>NUCLEOTIDE SEQUENCE</scope>
    <source>
        <strain evidence="1">Atlit-48N</strain>
    </source>
</reference>